<protein>
    <submittedName>
        <fullName evidence="2">Uncharacterized protein</fullName>
    </submittedName>
</protein>
<dbReference type="EMBL" id="MKKU01000678">
    <property type="protein sequence ID" value="RNF04435.1"/>
    <property type="molecule type" value="Genomic_DNA"/>
</dbReference>
<proteinExistence type="predicted"/>
<dbReference type="Proteomes" id="UP000284403">
    <property type="component" value="Unassembled WGS sequence"/>
</dbReference>
<dbReference type="GeneID" id="40321700"/>
<dbReference type="AlphaFoldDB" id="A0A3R7MEP5"/>
<accession>A0A3R7MEP5</accession>
<keyword evidence="3" id="KW-1185">Reference proteome</keyword>
<dbReference type="RefSeq" id="XP_029225053.1">
    <property type="nucleotide sequence ID" value="XM_029374946.1"/>
</dbReference>
<feature type="coiled-coil region" evidence="1">
    <location>
        <begin position="65"/>
        <end position="142"/>
    </location>
</feature>
<dbReference type="OrthoDB" id="248424at2759"/>
<evidence type="ECO:0000313" key="2">
    <source>
        <dbReference type="EMBL" id="RNF04435.1"/>
    </source>
</evidence>
<keyword evidence="1" id="KW-0175">Coiled coil</keyword>
<feature type="coiled-coil region" evidence="1">
    <location>
        <begin position="275"/>
        <end position="302"/>
    </location>
</feature>
<comment type="caution">
    <text evidence="2">The sequence shown here is derived from an EMBL/GenBank/DDBJ whole genome shotgun (WGS) entry which is preliminary data.</text>
</comment>
<reference evidence="2 3" key="1">
    <citation type="journal article" date="2018" name="BMC Genomics">
        <title>Genomic comparison of Trypanosoma conorhini and Trypanosoma rangeli to Trypanosoma cruzi strains of high and low virulence.</title>
        <authorList>
            <person name="Bradwell K.R."/>
            <person name="Koparde V.N."/>
            <person name="Matveyev A.V."/>
            <person name="Serrano M.G."/>
            <person name="Alves J.M."/>
            <person name="Parikh H."/>
            <person name="Huang B."/>
            <person name="Lee V."/>
            <person name="Espinosa-Alvarez O."/>
            <person name="Ortiz P.A."/>
            <person name="Costa-Martins A.G."/>
            <person name="Teixeira M.M."/>
            <person name="Buck G.A."/>
        </authorList>
    </citation>
    <scope>NUCLEOTIDE SEQUENCE [LARGE SCALE GENOMIC DNA]</scope>
    <source>
        <strain evidence="2 3">025E</strain>
    </source>
</reference>
<sequence length="351" mass="41525">MLIVIFSWGDIMEVGNRVHDPCVKVSLELESLLQHHFHNRQHSKRVLKDHLREAELEITHLRLSVSAYAEQLKQERTRAEALQRDMENAQRCHAAELMNQDKRIRERLCDVDAQARLLVVKTEECERRLQSLQEKETELLNREANLRSHQASFEAGIIPAQRQAEAERARMHYAREKAEQFLEEARVSALATEERRHQLEKLYNIEMRCFGVEKEESIRRMHIMRQEMLGAVCLISSRQMHAGLAENKAAERIRILEQELASRKDVCEMREKELYSRHQRERQHLKDEKDRLMSMKEAMRQDYRIVLESIHLLGNECSTEPERLQVNALRDLEKLLFSMLDDQHLGLDKKL</sequence>
<organism evidence="2 3">
    <name type="scientific">Trypanosoma conorhini</name>
    <dbReference type="NCBI Taxonomy" id="83891"/>
    <lineage>
        <taxon>Eukaryota</taxon>
        <taxon>Discoba</taxon>
        <taxon>Euglenozoa</taxon>
        <taxon>Kinetoplastea</taxon>
        <taxon>Metakinetoplastina</taxon>
        <taxon>Trypanosomatida</taxon>
        <taxon>Trypanosomatidae</taxon>
        <taxon>Trypanosoma</taxon>
    </lineage>
</organism>
<gene>
    <name evidence="2" type="ORF">Tco025E_08089</name>
</gene>
<evidence type="ECO:0000313" key="3">
    <source>
        <dbReference type="Proteomes" id="UP000284403"/>
    </source>
</evidence>
<name>A0A3R7MEP5_9TRYP</name>
<evidence type="ECO:0000256" key="1">
    <source>
        <dbReference type="SAM" id="Coils"/>
    </source>
</evidence>